<evidence type="ECO:0000256" key="4">
    <source>
        <dbReference type="ARBA" id="ARBA00022989"/>
    </source>
</evidence>
<reference evidence="9 10" key="1">
    <citation type="journal article" date="2007" name="Genome Res.">
        <title>Genome characteristics of facultatively symbiotic Frankia sp. strains reflect host range and host plant biogeography.</title>
        <authorList>
            <person name="Normand P."/>
            <person name="Lapierre P."/>
            <person name="Tisa L.S."/>
            <person name="Gogarten J.P."/>
            <person name="Alloisio N."/>
            <person name="Bagnarol E."/>
            <person name="Bassi C.A."/>
            <person name="Berry A.M."/>
            <person name="Bickhart D.M."/>
            <person name="Choisne N."/>
            <person name="Couloux A."/>
            <person name="Cournoyer B."/>
            <person name="Cruveiller S."/>
            <person name="Daubin V."/>
            <person name="Demange N."/>
            <person name="Francino M.P."/>
            <person name="Goltsman E."/>
            <person name="Huang Y."/>
            <person name="Kopp O.R."/>
            <person name="Labarre L."/>
            <person name="Lapidus A."/>
            <person name="Lavire C."/>
            <person name="Marechal J."/>
            <person name="Martinez M."/>
            <person name="Mastronunzio J.E."/>
            <person name="Mullin B.C."/>
            <person name="Niemann J."/>
            <person name="Pujic P."/>
            <person name="Rawnsley T."/>
            <person name="Rouy Z."/>
            <person name="Schenowitz C."/>
            <person name="Sellstedt A."/>
            <person name="Tavares F."/>
            <person name="Tomkins J.P."/>
            <person name="Vallenet D."/>
            <person name="Valverde C."/>
            <person name="Wall L.G."/>
            <person name="Wang Y."/>
            <person name="Medigue C."/>
            <person name="Benson D.R."/>
        </authorList>
    </citation>
    <scope>NUCLEOTIDE SEQUENCE [LARGE SCALE GENOMIC DNA]</scope>
    <source>
        <strain evidence="10">DSM 45986 / CECT 9034 / ACN14a</strain>
    </source>
</reference>
<proteinExistence type="predicted"/>
<protein>
    <submittedName>
        <fullName evidence="9">Membrane protein</fullName>
    </submittedName>
</protein>
<keyword evidence="2" id="KW-1003">Cell membrane</keyword>
<feature type="transmembrane region" description="Helical" evidence="6">
    <location>
        <begin position="21"/>
        <end position="45"/>
    </location>
</feature>
<dbReference type="STRING" id="326424.FRAAL4579"/>
<dbReference type="Pfam" id="PF13396">
    <property type="entry name" value="PLDc_N"/>
    <property type="match status" value="1"/>
</dbReference>
<sequence>MPRLRGAVLTGGAAVDPDFPLLSVFLYMVWFFAFVLWLFLLFAVITDVFRSPDLSGWAKAAWTAAIVVLPWLGVIAYLIARGGSMHERSRAAADRDERMWRAYLERAAAPTSSADELVKLADLRDQGIISDAEFERGKTRILA</sequence>
<gene>
    <name evidence="9" type="ordered locus">FRAAL4579</name>
</gene>
<dbReference type="InterPro" id="IPR018649">
    <property type="entry name" value="SHOCT"/>
</dbReference>
<evidence type="ECO:0000256" key="2">
    <source>
        <dbReference type="ARBA" id="ARBA00022475"/>
    </source>
</evidence>
<evidence type="ECO:0000259" key="7">
    <source>
        <dbReference type="Pfam" id="PF09851"/>
    </source>
</evidence>
<dbReference type="InterPro" id="IPR027379">
    <property type="entry name" value="CLS_N"/>
</dbReference>
<accession>Q0RH14</accession>
<comment type="subcellular location">
    <subcellularLocation>
        <location evidence="1">Cell membrane</location>
        <topology evidence="1">Multi-pass membrane protein</topology>
    </subcellularLocation>
</comment>
<dbReference type="GO" id="GO:0005886">
    <property type="term" value="C:plasma membrane"/>
    <property type="evidence" value="ECO:0007669"/>
    <property type="project" value="UniProtKB-SubCell"/>
</dbReference>
<dbReference type="eggNOG" id="ENOG5031Q26">
    <property type="taxonomic scope" value="Bacteria"/>
</dbReference>
<evidence type="ECO:0000256" key="5">
    <source>
        <dbReference type="ARBA" id="ARBA00023136"/>
    </source>
</evidence>
<dbReference type="Proteomes" id="UP000000657">
    <property type="component" value="Chromosome"/>
</dbReference>
<dbReference type="KEGG" id="fal:FRAAL4579"/>
<keyword evidence="3 6" id="KW-0812">Transmembrane</keyword>
<dbReference type="HOGENOM" id="CLU_126480_0_0_11"/>
<evidence type="ECO:0000313" key="9">
    <source>
        <dbReference type="EMBL" id="CAJ63221.1"/>
    </source>
</evidence>
<evidence type="ECO:0000256" key="1">
    <source>
        <dbReference type="ARBA" id="ARBA00004651"/>
    </source>
</evidence>
<keyword evidence="10" id="KW-1185">Reference proteome</keyword>
<feature type="domain" description="SHOCT" evidence="7">
    <location>
        <begin position="115"/>
        <end position="142"/>
    </location>
</feature>
<evidence type="ECO:0000256" key="6">
    <source>
        <dbReference type="SAM" id="Phobius"/>
    </source>
</evidence>
<keyword evidence="5 6" id="KW-0472">Membrane</keyword>
<feature type="transmembrane region" description="Helical" evidence="6">
    <location>
        <begin position="57"/>
        <end position="80"/>
    </location>
</feature>
<evidence type="ECO:0000259" key="8">
    <source>
        <dbReference type="Pfam" id="PF13396"/>
    </source>
</evidence>
<name>Q0RH14_FRAAA</name>
<keyword evidence="4 6" id="KW-1133">Transmembrane helix</keyword>
<feature type="domain" description="Cardiolipin synthase N-terminal" evidence="8">
    <location>
        <begin position="35"/>
        <end position="81"/>
    </location>
</feature>
<evidence type="ECO:0000313" key="10">
    <source>
        <dbReference type="Proteomes" id="UP000000657"/>
    </source>
</evidence>
<organism evidence="9 10">
    <name type="scientific">Frankia alni (strain DSM 45986 / CECT 9034 / ACN14a)</name>
    <dbReference type="NCBI Taxonomy" id="326424"/>
    <lineage>
        <taxon>Bacteria</taxon>
        <taxon>Bacillati</taxon>
        <taxon>Actinomycetota</taxon>
        <taxon>Actinomycetes</taxon>
        <taxon>Frankiales</taxon>
        <taxon>Frankiaceae</taxon>
        <taxon>Frankia</taxon>
    </lineage>
</organism>
<evidence type="ECO:0000256" key="3">
    <source>
        <dbReference type="ARBA" id="ARBA00022692"/>
    </source>
</evidence>
<dbReference type="Pfam" id="PF09851">
    <property type="entry name" value="SHOCT"/>
    <property type="match status" value="1"/>
</dbReference>
<dbReference type="AlphaFoldDB" id="Q0RH14"/>
<dbReference type="EMBL" id="CT573213">
    <property type="protein sequence ID" value="CAJ63221.1"/>
    <property type="molecule type" value="Genomic_DNA"/>
</dbReference>